<dbReference type="InterPro" id="IPR010610">
    <property type="entry name" value="EryCIII-like_C"/>
</dbReference>
<dbReference type="Gene3D" id="3.40.50.2000">
    <property type="entry name" value="Glycogen Phosphorylase B"/>
    <property type="match status" value="2"/>
</dbReference>
<dbReference type="Proteomes" id="UP000463470">
    <property type="component" value="Unassembled WGS sequence"/>
</dbReference>
<dbReference type="RefSeq" id="WP_161259135.1">
    <property type="nucleotide sequence ID" value="NZ_WXEY01000016.1"/>
</dbReference>
<dbReference type="Pfam" id="PF06722">
    <property type="entry name" value="EryCIII-like_C"/>
    <property type="match status" value="1"/>
</dbReference>
<keyword evidence="4" id="KW-1185">Reference proteome</keyword>
<comment type="caution">
    <text evidence="3">The sequence shown here is derived from an EMBL/GenBank/DDBJ whole genome shotgun (WGS) entry which is preliminary data.</text>
</comment>
<feature type="domain" description="Glycosyltransferase family 28 N-terminal" evidence="1">
    <location>
        <begin position="2"/>
        <end position="130"/>
    </location>
</feature>
<keyword evidence="3" id="KW-0808">Transferase</keyword>
<dbReference type="OrthoDB" id="9805366at2"/>
<evidence type="ECO:0000259" key="2">
    <source>
        <dbReference type="Pfam" id="PF06722"/>
    </source>
</evidence>
<reference evidence="3 4" key="1">
    <citation type="submission" date="2020-01" db="EMBL/GenBank/DDBJ databases">
        <title>Whole-genome sequence of Heliobacterium undosum DSM 13378.</title>
        <authorList>
            <person name="Kyndt J.A."/>
            <person name="Meyer T.E."/>
        </authorList>
    </citation>
    <scope>NUCLEOTIDE SEQUENCE [LARGE SCALE GENOMIC DNA]</scope>
    <source>
        <strain evidence="3 4">DSM 13378</strain>
    </source>
</reference>
<dbReference type="InterPro" id="IPR050426">
    <property type="entry name" value="Glycosyltransferase_28"/>
</dbReference>
<dbReference type="InterPro" id="IPR004276">
    <property type="entry name" value="GlycoTrans_28_N"/>
</dbReference>
<evidence type="ECO:0000313" key="4">
    <source>
        <dbReference type="Proteomes" id="UP000463470"/>
    </source>
</evidence>
<dbReference type="SUPFAM" id="SSF53756">
    <property type="entry name" value="UDP-Glycosyltransferase/glycogen phosphorylase"/>
    <property type="match status" value="1"/>
</dbReference>
<dbReference type="GO" id="GO:0033072">
    <property type="term" value="P:vancomycin biosynthetic process"/>
    <property type="evidence" value="ECO:0007669"/>
    <property type="project" value="UniProtKB-ARBA"/>
</dbReference>
<evidence type="ECO:0000313" key="3">
    <source>
        <dbReference type="EMBL" id="MZP30613.1"/>
    </source>
</evidence>
<dbReference type="InterPro" id="IPR002213">
    <property type="entry name" value="UDP_glucos_trans"/>
</dbReference>
<accession>A0A845L2X9</accession>
<protein>
    <submittedName>
        <fullName evidence="3">Glycosyltransferase</fullName>
    </submittedName>
</protein>
<dbReference type="CDD" id="cd03784">
    <property type="entry name" value="GT1_Gtf-like"/>
    <property type="match status" value="1"/>
</dbReference>
<dbReference type="GO" id="GO:0016758">
    <property type="term" value="F:hexosyltransferase activity"/>
    <property type="evidence" value="ECO:0007669"/>
    <property type="project" value="InterPro"/>
</dbReference>
<dbReference type="Pfam" id="PF03033">
    <property type="entry name" value="Glyco_transf_28"/>
    <property type="match status" value="1"/>
</dbReference>
<dbReference type="FunFam" id="3.40.50.2000:FF:000009">
    <property type="entry name" value="Sterol 3-beta-glucosyltransferase UGT80A2"/>
    <property type="match status" value="1"/>
</dbReference>
<sequence>MITILCSGSRGDFQPYIALALELKKLGKDVRITGIRSFESFIRSYGIDFYPIQADFESLNVDKAMLKQAQGADNPLKMLLAFNKMKKYGIYMAQEFYSACEGSECIVYHPGVTMGYFAAEKLGIPAVLASPFPMHKTGEQTSVVMYGRMKSNRIINAFSYSMLQGMLWLASKDAVKGFWKEQFGAIPHQFGCPFERHTDRRHPAVISCSNFVFPRPSDWNSHIHQSGYWFVEEPTDYQPSEALTRFLQAGEKPVYIGFGSVFDMDEKDTMSTLVIEALAKSGRRGILCGMGELPHLPDHIFAVDSIPHSWLFEQVSAVCHHGGAGTTAAGFRAGAPSIIVPFANDQFAWAHRAHDLGVGAKPIPVKKLTADNLAEAIRFVHNDHVIASAKALATHMGTENGARDCAKVIVDCLERKA</sequence>
<dbReference type="EMBL" id="WXEY01000016">
    <property type="protein sequence ID" value="MZP30613.1"/>
    <property type="molecule type" value="Genomic_DNA"/>
</dbReference>
<name>A0A845L2X9_9FIRM</name>
<dbReference type="PANTHER" id="PTHR48050">
    <property type="entry name" value="STEROL 3-BETA-GLUCOSYLTRANSFERASE"/>
    <property type="match status" value="1"/>
</dbReference>
<dbReference type="AlphaFoldDB" id="A0A845L2X9"/>
<evidence type="ECO:0000259" key="1">
    <source>
        <dbReference type="Pfam" id="PF03033"/>
    </source>
</evidence>
<gene>
    <name evidence="3" type="ORF">GTO91_12905</name>
</gene>
<dbReference type="PANTHER" id="PTHR48050:SF13">
    <property type="entry name" value="STEROL 3-BETA-GLUCOSYLTRANSFERASE UGT80A2"/>
    <property type="match status" value="1"/>
</dbReference>
<feature type="domain" description="Erythromycin biosynthesis protein CIII-like C-terminal" evidence="2">
    <location>
        <begin position="292"/>
        <end position="411"/>
    </location>
</feature>
<dbReference type="GO" id="GO:0005975">
    <property type="term" value="P:carbohydrate metabolic process"/>
    <property type="evidence" value="ECO:0007669"/>
    <property type="project" value="InterPro"/>
</dbReference>
<proteinExistence type="predicted"/>
<organism evidence="3 4">
    <name type="scientific">Heliomicrobium undosum</name>
    <dbReference type="NCBI Taxonomy" id="121734"/>
    <lineage>
        <taxon>Bacteria</taxon>
        <taxon>Bacillati</taxon>
        <taxon>Bacillota</taxon>
        <taxon>Clostridia</taxon>
        <taxon>Eubacteriales</taxon>
        <taxon>Heliobacteriaceae</taxon>
        <taxon>Heliomicrobium</taxon>
    </lineage>
</organism>
<dbReference type="GO" id="GO:0008194">
    <property type="term" value="F:UDP-glycosyltransferase activity"/>
    <property type="evidence" value="ECO:0007669"/>
    <property type="project" value="InterPro"/>
</dbReference>